<keyword evidence="3" id="KW-1185">Reference proteome</keyword>
<dbReference type="HOGENOM" id="CLU_672188_0_0_3"/>
<dbReference type="Pfam" id="PF16261">
    <property type="entry name" value="DUF4915"/>
    <property type="match status" value="1"/>
</dbReference>
<dbReference type="Proteomes" id="UP000000788">
    <property type="component" value="Chromosome"/>
</dbReference>
<sequence length="403" mass="45413">MNWNKINSVIGSRPIYLYGRSEDWVHKAISKLEKKPVAIIDRDSAYINTIYLGVRVAPFADLQIPKDAFIIITAGDYEGIVQFLEDNNFHENSHYVISPDFSSYTDLTSLRDYSSEVLFTCSDYNDLKRARSSRKGGGLYKLKTPEGTFSRISKGSYRQIAKYSKGYLTVDYVDKKVIHLSNELSIQNEYKLPYPNSCGICIDEESNRVYIANAGKDLIEIYSLDSFNKVNEVKVLSVDGLSKAGGHHLNDLAFHNGILYYSYFSKMGMWKMGLLDGGLSCTDTKSLESATEMKITSELISNLSKPHSPFINNTSIRILDSMTGKFIQGNDSIIAKFPGFIRGIDQNNDYTFIGMSEDMYVAERTTDNSTMLNSGIYILNEAINAFRFYGTQGIMNIHSILIL</sequence>
<dbReference type="SUPFAM" id="SSF63825">
    <property type="entry name" value="YWTD domain"/>
    <property type="match status" value="1"/>
</dbReference>
<gene>
    <name evidence="2" type="ordered locus">P9211_14931</name>
</gene>
<accession>A9BC62</accession>
<dbReference type="InterPro" id="IPR017481">
    <property type="entry name" value="CHP03032"/>
</dbReference>
<evidence type="ECO:0000313" key="2">
    <source>
        <dbReference type="EMBL" id="ABX09424.1"/>
    </source>
</evidence>
<protein>
    <recommendedName>
        <fullName evidence="1">Conserved hypothetical protein CHP03032 domain-containing protein</fullName>
    </recommendedName>
</protein>
<dbReference type="AlphaFoldDB" id="A9BC62"/>
<name>A9BC62_PROM4</name>
<reference evidence="2 3" key="1">
    <citation type="journal article" date="2007" name="PLoS Genet.">
        <title>Patterns and implications of gene gain and loss in the evolution of Prochlorococcus.</title>
        <authorList>
            <person name="Kettler G.C."/>
            <person name="Martiny A.C."/>
            <person name="Huang K."/>
            <person name="Zucker J."/>
            <person name="Coleman M.L."/>
            <person name="Rodrigue S."/>
            <person name="Chen F."/>
            <person name="Lapidus A."/>
            <person name="Ferriera S."/>
            <person name="Johnson J."/>
            <person name="Steglich C."/>
            <person name="Church G.M."/>
            <person name="Richardson P."/>
            <person name="Chisholm S.W."/>
        </authorList>
    </citation>
    <scope>NUCLEOTIDE SEQUENCE [LARGE SCALE GENOMIC DNA]</scope>
    <source>
        <strain evidence="3">MIT 9211</strain>
    </source>
</reference>
<dbReference type="eggNOG" id="COG3391">
    <property type="taxonomic scope" value="Bacteria"/>
</dbReference>
<organism evidence="2 3">
    <name type="scientific">Prochlorococcus marinus (strain MIT 9211)</name>
    <dbReference type="NCBI Taxonomy" id="93059"/>
    <lineage>
        <taxon>Bacteria</taxon>
        <taxon>Bacillati</taxon>
        <taxon>Cyanobacteriota</taxon>
        <taxon>Cyanophyceae</taxon>
        <taxon>Synechococcales</taxon>
        <taxon>Prochlorococcaceae</taxon>
        <taxon>Prochlorococcus</taxon>
    </lineage>
</organism>
<feature type="domain" description="Conserved hypothetical protein CHP03032" evidence="1">
    <location>
        <begin position="241"/>
        <end position="358"/>
    </location>
</feature>
<proteinExistence type="predicted"/>
<dbReference type="STRING" id="93059.P9211_14931"/>
<dbReference type="OrthoDB" id="238183at2"/>
<evidence type="ECO:0000259" key="1">
    <source>
        <dbReference type="Pfam" id="PF16261"/>
    </source>
</evidence>
<dbReference type="EMBL" id="CP000878">
    <property type="protein sequence ID" value="ABX09424.1"/>
    <property type="molecule type" value="Genomic_DNA"/>
</dbReference>
<evidence type="ECO:0000313" key="3">
    <source>
        <dbReference type="Proteomes" id="UP000000788"/>
    </source>
</evidence>
<dbReference type="KEGG" id="pmj:P9211_14931"/>
<dbReference type="RefSeq" id="WP_012196045.1">
    <property type="nucleotide sequence ID" value="NC_009976.1"/>
</dbReference>